<organism evidence="1 9">
    <name type="scientific">Phytophthora fragariae</name>
    <dbReference type="NCBI Taxonomy" id="53985"/>
    <lineage>
        <taxon>Eukaryota</taxon>
        <taxon>Sar</taxon>
        <taxon>Stramenopiles</taxon>
        <taxon>Oomycota</taxon>
        <taxon>Peronosporomycetes</taxon>
        <taxon>Peronosporales</taxon>
        <taxon>Peronosporaceae</taxon>
        <taxon>Phytophthora</taxon>
    </lineage>
</organism>
<dbReference type="EMBL" id="QXFZ01004753">
    <property type="protein sequence ID" value="KAE9063089.1"/>
    <property type="molecule type" value="Genomic_DNA"/>
</dbReference>
<dbReference type="EMBL" id="QXGD01004580">
    <property type="protein sequence ID" value="KAE9169846.1"/>
    <property type="molecule type" value="Genomic_DNA"/>
</dbReference>
<evidence type="ECO:0000313" key="4">
    <source>
        <dbReference type="EMBL" id="KAE9069319.1"/>
    </source>
</evidence>
<evidence type="ECO:0000313" key="11">
    <source>
        <dbReference type="Proteomes" id="UP000437068"/>
    </source>
</evidence>
<evidence type="ECO:0000313" key="12">
    <source>
        <dbReference type="Proteomes" id="UP000440367"/>
    </source>
</evidence>
<name>A0A6A3DGM2_9STRA</name>
<evidence type="ECO:0000313" key="15">
    <source>
        <dbReference type="Proteomes" id="UP000460718"/>
    </source>
</evidence>
<dbReference type="Proteomes" id="UP000486351">
    <property type="component" value="Unassembled WGS sequence"/>
</dbReference>
<dbReference type="Proteomes" id="UP000441208">
    <property type="component" value="Unassembled WGS sequence"/>
</dbReference>
<evidence type="ECO:0000313" key="9">
    <source>
        <dbReference type="Proteomes" id="UP000429523"/>
    </source>
</evidence>
<evidence type="ECO:0000313" key="6">
    <source>
        <dbReference type="EMBL" id="KAE9169846.1"/>
    </source>
</evidence>
<comment type="caution">
    <text evidence="1">The sequence shown here is derived from an EMBL/GenBank/DDBJ whole genome shotgun (WGS) entry which is preliminary data.</text>
</comment>
<proteinExistence type="predicted"/>
<dbReference type="EMBL" id="QXGF01004666">
    <property type="protein sequence ID" value="KAE8919473.1"/>
    <property type="molecule type" value="Genomic_DNA"/>
</dbReference>
<dbReference type="EMBL" id="QXFY01002332">
    <property type="protein sequence ID" value="KAE9299091.1"/>
    <property type="molecule type" value="Genomic_DNA"/>
</dbReference>
<evidence type="ECO:0000313" key="5">
    <source>
        <dbReference type="EMBL" id="KAE9164802.1"/>
    </source>
</evidence>
<evidence type="ECO:0000313" key="14">
    <source>
        <dbReference type="Proteomes" id="UP000441208"/>
    </source>
</evidence>
<dbReference type="EMBL" id="QXFW01004998">
    <property type="protein sequence ID" value="KAE8963536.1"/>
    <property type="molecule type" value="Genomic_DNA"/>
</dbReference>
<evidence type="ECO:0000313" key="16">
    <source>
        <dbReference type="Proteomes" id="UP000486351"/>
    </source>
</evidence>
<dbReference type="Proteomes" id="UP000437068">
    <property type="component" value="Unassembled WGS sequence"/>
</dbReference>
<dbReference type="Proteomes" id="UP000429523">
    <property type="component" value="Unassembled WGS sequence"/>
</dbReference>
<protein>
    <submittedName>
        <fullName evidence="1">Uncharacterized protein</fullName>
    </submittedName>
</protein>
<dbReference type="Proteomes" id="UP000440367">
    <property type="component" value="Unassembled WGS sequence"/>
</dbReference>
<dbReference type="Proteomes" id="UP000460718">
    <property type="component" value="Unassembled WGS sequence"/>
</dbReference>
<evidence type="ECO:0000313" key="13">
    <source>
        <dbReference type="Proteomes" id="UP000440732"/>
    </source>
</evidence>
<dbReference type="EMBL" id="QXGE01001813">
    <property type="protein sequence ID" value="KAE9287971.1"/>
    <property type="molecule type" value="Genomic_DNA"/>
</dbReference>
<evidence type="ECO:0000313" key="3">
    <source>
        <dbReference type="EMBL" id="KAE9063089.1"/>
    </source>
</evidence>
<evidence type="ECO:0000313" key="2">
    <source>
        <dbReference type="EMBL" id="KAE8963536.1"/>
    </source>
</evidence>
<dbReference type="Proteomes" id="UP000433483">
    <property type="component" value="Unassembled WGS sequence"/>
</dbReference>
<dbReference type="AlphaFoldDB" id="A0A6A3DGM2"/>
<evidence type="ECO:0000313" key="10">
    <source>
        <dbReference type="Proteomes" id="UP000433483"/>
    </source>
</evidence>
<dbReference type="EMBL" id="QXGA01005048">
    <property type="protein sequence ID" value="KAE9069319.1"/>
    <property type="molecule type" value="Genomic_DNA"/>
</dbReference>
<reference evidence="9 10" key="1">
    <citation type="submission" date="2018-08" db="EMBL/GenBank/DDBJ databases">
        <title>Genomic investigation of the strawberry pathogen Phytophthora fragariae indicates pathogenicity is determined by transcriptional variation in three key races.</title>
        <authorList>
            <person name="Adams T.M."/>
            <person name="Armitage A.D."/>
            <person name="Sobczyk M.K."/>
            <person name="Bates H.J."/>
            <person name="Dunwell J.M."/>
            <person name="Nellist C.F."/>
            <person name="Harrison R.J."/>
        </authorList>
    </citation>
    <scope>NUCLEOTIDE SEQUENCE [LARGE SCALE GENOMIC DNA]</scope>
    <source>
        <strain evidence="7 11">A4</strain>
        <strain evidence="6 12">BC-1</strain>
        <strain evidence="5 10">NOV-27</strain>
        <strain evidence="4 13">NOV-5</strain>
        <strain evidence="3 14">NOV-71</strain>
        <strain evidence="8 16">NOV-77</strain>
        <strain evidence="1 9">NOV-9</strain>
        <strain evidence="2 15">SCRP245</strain>
    </source>
</reference>
<dbReference type="EMBL" id="QXGB01004855">
    <property type="protein sequence ID" value="KAE9164802.1"/>
    <property type="molecule type" value="Genomic_DNA"/>
</dbReference>
<gene>
    <name evidence="7" type="ORF">PF001_g20730</name>
    <name evidence="6" type="ORF">PF002_g30247</name>
    <name evidence="5" type="ORF">PF005_g29869</name>
    <name evidence="4" type="ORF">PF006_g29600</name>
    <name evidence="3" type="ORF">PF007_g29668</name>
    <name evidence="8" type="ORF">PF008_g23341</name>
    <name evidence="1" type="ORF">PF009_g30221</name>
    <name evidence="2" type="ORF">PF011_g28992</name>
</gene>
<evidence type="ECO:0000313" key="8">
    <source>
        <dbReference type="EMBL" id="KAE9299091.1"/>
    </source>
</evidence>
<accession>A0A6A3DGM2</accession>
<evidence type="ECO:0000313" key="1">
    <source>
        <dbReference type="EMBL" id="KAE8919473.1"/>
    </source>
</evidence>
<dbReference type="Proteomes" id="UP000440732">
    <property type="component" value="Unassembled WGS sequence"/>
</dbReference>
<evidence type="ECO:0000313" key="7">
    <source>
        <dbReference type="EMBL" id="KAE9287971.1"/>
    </source>
</evidence>
<sequence>MLGSEAFFWVSTSSSSIALVRCCNATRRCRYCTCSFTIVRCTYILEGNTVL</sequence>
<keyword evidence="10" id="KW-1185">Reference proteome</keyword>